<evidence type="ECO:0000256" key="4">
    <source>
        <dbReference type="ARBA" id="ARBA00022737"/>
    </source>
</evidence>
<comment type="similarity">
    <text evidence="2">Belongs to the UPF0053 family.</text>
</comment>
<evidence type="ECO:0000256" key="7">
    <source>
        <dbReference type="ARBA" id="ARBA00023136"/>
    </source>
</evidence>
<keyword evidence="6 8" id="KW-0129">CBS domain</keyword>
<dbReference type="InterPro" id="IPR005170">
    <property type="entry name" value="Transptr-assoc_dom"/>
</dbReference>
<feature type="domain" description="CNNM transmembrane" evidence="12">
    <location>
        <begin position="1"/>
        <end position="189"/>
    </location>
</feature>
<comment type="caution">
    <text evidence="13">The sequence shown here is derived from an EMBL/GenBank/DDBJ whole genome shotgun (WGS) entry which is preliminary data.</text>
</comment>
<dbReference type="Proteomes" id="UP000652847">
    <property type="component" value="Unassembled WGS sequence"/>
</dbReference>
<gene>
    <name evidence="13" type="ORF">H8S54_12245</name>
</gene>
<comment type="subcellular location">
    <subcellularLocation>
        <location evidence="1">Membrane</location>
        <topology evidence="1">Multi-pass membrane protein</topology>
    </subcellularLocation>
</comment>
<organism evidence="13 14">
    <name type="scientific">Blautia segnis</name>
    <dbReference type="NCBI Taxonomy" id="2763030"/>
    <lineage>
        <taxon>Bacteria</taxon>
        <taxon>Bacillati</taxon>
        <taxon>Bacillota</taxon>
        <taxon>Clostridia</taxon>
        <taxon>Lachnospirales</taxon>
        <taxon>Lachnospiraceae</taxon>
        <taxon>Blautia</taxon>
    </lineage>
</organism>
<dbReference type="EMBL" id="JACOOT010000029">
    <property type="protein sequence ID" value="MBC5651855.1"/>
    <property type="molecule type" value="Genomic_DNA"/>
</dbReference>
<dbReference type="SUPFAM" id="SSF54631">
    <property type="entry name" value="CBS-domain pair"/>
    <property type="match status" value="1"/>
</dbReference>
<dbReference type="GO" id="GO:0005886">
    <property type="term" value="C:plasma membrane"/>
    <property type="evidence" value="ECO:0007669"/>
    <property type="project" value="TreeGrafter"/>
</dbReference>
<keyword evidence="7 9" id="KW-0472">Membrane</keyword>
<dbReference type="CDD" id="cd04590">
    <property type="entry name" value="CBS_pair_CorC_HlyC_assoc"/>
    <property type="match status" value="1"/>
</dbReference>
<evidence type="ECO:0000256" key="10">
    <source>
        <dbReference type="SAM" id="Phobius"/>
    </source>
</evidence>
<dbReference type="Pfam" id="PF03471">
    <property type="entry name" value="CorC_HlyC"/>
    <property type="match status" value="1"/>
</dbReference>
<evidence type="ECO:0000313" key="13">
    <source>
        <dbReference type="EMBL" id="MBC5651855.1"/>
    </source>
</evidence>
<dbReference type="RefSeq" id="WP_117854400.1">
    <property type="nucleotide sequence ID" value="NZ_JACOOT010000029.1"/>
</dbReference>
<evidence type="ECO:0000256" key="8">
    <source>
        <dbReference type="PROSITE-ProRule" id="PRU00703"/>
    </source>
</evidence>
<feature type="transmembrane region" description="Helical" evidence="10">
    <location>
        <begin position="91"/>
        <end position="111"/>
    </location>
</feature>
<dbReference type="AlphaFoldDB" id="A0A8I0AJH6"/>
<keyword evidence="5 9" id="KW-1133">Transmembrane helix</keyword>
<dbReference type="Gene3D" id="3.30.465.10">
    <property type="match status" value="1"/>
</dbReference>
<sequence length="428" mass="48243">MDSSVPIQAVTILILVLLSAFFSSAETSMTAANRIRIHSLAEQGNKRAITLEKVISNSNKMLSTILIGNNIVNIAASSLATTFTMKVFGSMYIGVATGVMTLLVLLFGEITPKTIATLKADDLALTYARPIYALMVVLTPVIYIVGKLANGILFVLRVDPNAKRDTITEHELRSMVNVGQENGVIEREEKQMIYNVFDFGDSAAKDVMIPRIDMTFIEVNSTYQELMDIFKEDMHTRFPVYEDNTDNVIGIINIKDLLLYPENEQFSIRKILREPYFTYEYKRTTDLMMEMRKASVNLAIVLDEYGSTAGLVTLEDLLEEIVGEIRDEYDEDEEEPICEIQPGREYQVLGSAKLSDLNEALGTKLESEDYDSVGGYIIEQLDCLPREGESVTLEDGMRLVVEALDKNRIELVHIWLPERKKTDENQED</sequence>
<evidence type="ECO:0000313" key="14">
    <source>
        <dbReference type="Proteomes" id="UP000652847"/>
    </source>
</evidence>
<feature type="domain" description="CBS" evidence="11">
    <location>
        <begin position="208"/>
        <end position="268"/>
    </location>
</feature>
<dbReference type="Pfam" id="PF01595">
    <property type="entry name" value="CNNM"/>
    <property type="match status" value="1"/>
</dbReference>
<evidence type="ECO:0000256" key="6">
    <source>
        <dbReference type="ARBA" id="ARBA00023122"/>
    </source>
</evidence>
<dbReference type="SMART" id="SM01091">
    <property type="entry name" value="CorC_HlyC"/>
    <property type="match status" value="1"/>
</dbReference>
<dbReference type="PANTHER" id="PTHR22777">
    <property type="entry name" value="HEMOLYSIN-RELATED"/>
    <property type="match status" value="1"/>
</dbReference>
<dbReference type="InterPro" id="IPR002550">
    <property type="entry name" value="CNNM"/>
</dbReference>
<dbReference type="InterPro" id="IPR044751">
    <property type="entry name" value="Ion_transp-like_CBS"/>
</dbReference>
<protein>
    <submittedName>
        <fullName evidence="13">HlyC/CorC family transporter</fullName>
    </submittedName>
</protein>
<feature type="transmembrane region" description="Helical" evidence="10">
    <location>
        <begin position="6"/>
        <end position="25"/>
    </location>
</feature>
<evidence type="ECO:0000256" key="5">
    <source>
        <dbReference type="ARBA" id="ARBA00022989"/>
    </source>
</evidence>
<dbReference type="PANTHER" id="PTHR22777:SF17">
    <property type="entry name" value="UPF0053 PROTEIN SLL0260"/>
    <property type="match status" value="1"/>
</dbReference>
<evidence type="ECO:0000256" key="3">
    <source>
        <dbReference type="ARBA" id="ARBA00022692"/>
    </source>
</evidence>
<feature type="domain" description="CBS" evidence="11">
    <location>
        <begin position="271"/>
        <end position="328"/>
    </location>
</feature>
<evidence type="ECO:0000256" key="9">
    <source>
        <dbReference type="PROSITE-ProRule" id="PRU01193"/>
    </source>
</evidence>
<keyword evidence="14" id="KW-1185">Reference proteome</keyword>
<keyword evidence="4" id="KW-0677">Repeat</keyword>
<keyword evidence="3 9" id="KW-0812">Transmembrane</keyword>
<feature type="transmembrane region" description="Helical" evidence="10">
    <location>
        <begin position="131"/>
        <end position="156"/>
    </location>
</feature>
<dbReference type="InterPro" id="IPR036318">
    <property type="entry name" value="FAD-bd_PCMH-like_sf"/>
</dbReference>
<dbReference type="FunFam" id="3.10.580.10:FF:000002">
    <property type="entry name" value="Magnesium/cobalt efflux protein CorC"/>
    <property type="match status" value="1"/>
</dbReference>
<dbReference type="InterPro" id="IPR000644">
    <property type="entry name" value="CBS_dom"/>
</dbReference>
<dbReference type="Pfam" id="PF00571">
    <property type="entry name" value="CBS"/>
    <property type="match status" value="2"/>
</dbReference>
<evidence type="ECO:0000259" key="11">
    <source>
        <dbReference type="PROSITE" id="PS51371"/>
    </source>
</evidence>
<accession>A0A8I0AJH6</accession>
<dbReference type="InterPro" id="IPR016169">
    <property type="entry name" value="FAD-bd_PCMH_sub2"/>
</dbReference>
<dbReference type="Gene3D" id="3.10.580.10">
    <property type="entry name" value="CBS-domain"/>
    <property type="match status" value="1"/>
</dbReference>
<name>A0A8I0AJH6_9FIRM</name>
<dbReference type="PROSITE" id="PS51371">
    <property type="entry name" value="CBS"/>
    <property type="match status" value="2"/>
</dbReference>
<dbReference type="GO" id="GO:0050660">
    <property type="term" value="F:flavin adenine dinucleotide binding"/>
    <property type="evidence" value="ECO:0007669"/>
    <property type="project" value="InterPro"/>
</dbReference>
<evidence type="ECO:0000259" key="12">
    <source>
        <dbReference type="PROSITE" id="PS51846"/>
    </source>
</evidence>
<proteinExistence type="inferred from homology"/>
<evidence type="ECO:0000256" key="1">
    <source>
        <dbReference type="ARBA" id="ARBA00004141"/>
    </source>
</evidence>
<dbReference type="InterPro" id="IPR046342">
    <property type="entry name" value="CBS_dom_sf"/>
</dbReference>
<dbReference type="PROSITE" id="PS51846">
    <property type="entry name" value="CNNM"/>
    <property type="match status" value="1"/>
</dbReference>
<dbReference type="SUPFAM" id="SSF56176">
    <property type="entry name" value="FAD-binding/transporter-associated domain-like"/>
    <property type="match status" value="1"/>
</dbReference>
<evidence type="ECO:0000256" key="2">
    <source>
        <dbReference type="ARBA" id="ARBA00006337"/>
    </source>
</evidence>
<reference evidence="13 14" key="1">
    <citation type="submission" date="2020-08" db="EMBL/GenBank/DDBJ databases">
        <title>Genome public.</title>
        <authorList>
            <person name="Liu C."/>
            <person name="Sun Q."/>
        </authorList>
    </citation>
    <scope>NUCLEOTIDE SEQUENCE [LARGE SCALE GENOMIC DNA]</scope>
    <source>
        <strain evidence="13 14">BX17</strain>
    </source>
</reference>